<evidence type="ECO:0000313" key="3">
    <source>
        <dbReference type="Proteomes" id="UP000005824"/>
    </source>
</evidence>
<comment type="caution">
    <text evidence="2">The sequence shown here is derived from an EMBL/GenBank/DDBJ whole genome shotgun (WGS) entry which is preliminary data.</text>
</comment>
<evidence type="ECO:0000313" key="2">
    <source>
        <dbReference type="EMBL" id="EDY21749.1"/>
    </source>
</evidence>
<dbReference type="Proteomes" id="UP000005824">
    <property type="component" value="Unassembled WGS sequence"/>
</dbReference>
<dbReference type="EMBL" id="ABVL01000002">
    <property type="protein sequence ID" value="EDY21749.1"/>
    <property type="molecule type" value="Genomic_DNA"/>
</dbReference>
<name>B4CWF7_9BACT</name>
<dbReference type="STRING" id="497964.CfE428DRAFT_0994"/>
<keyword evidence="1" id="KW-0472">Membrane</keyword>
<dbReference type="InParanoid" id="B4CWF7"/>
<reference evidence="2 3" key="1">
    <citation type="journal article" date="2011" name="J. Bacteriol.">
        <title>Genome sequence of Chthoniobacter flavus Ellin428, an aerobic heterotrophic soil bacterium.</title>
        <authorList>
            <person name="Kant R."/>
            <person name="van Passel M.W."/>
            <person name="Palva A."/>
            <person name="Lucas S."/>
            <person name="Lapidus A."/>
            <person name="Glavina Del Rio T."/>
            <person name="Dalin E."/>
            <person name="Tice H."/>
            <person name="Bruce D."/>
            <person name="Goodwin L."/>
            <person name="Pitluck S."/>
            <person name="Larimer F.W."/>
            <person name="Land M.L."/>
            <person name="Hauser L."/>
            <person name="Sangwan P."/>
            <person name="de Vos W.M."/>
            <person name="Janssen P.H."/>
            <person name="Smidt H."/>
        </authorList>
    </citation>
    <scope>NUCLEOTIDE SEQUENCE [LARGE SCALE GENOMIC DNA]</scope>
    <source>
        <strain evidence="2 3">Ellin428</strain>
    </source>
</reference>
<keyword evidence="1" id="KW-1133">Transmembrane helix</keyword>
<dbReference type="AlphaFoldDB" id="B4CWF7"/>
<protein>
    <recommendedName>
        <fullName evidence="4">BON domain-containing protein</fullName>
    </recommendedName>
</protein>
<gene>
    <name evidence="2" type="ORF">CfE428DRAFT_0994</name>
</gene>
<feature type="transmembrane region" description="Helical" evidence="1">
    <location>
        <begin position="7"/>
        <end position="29"/>
    </location>
</feature>
<keyword evidence="1" id="KW-0812">Transmembrane</keyword>
<keyword evidence="3" id="KW-1185">Reference proteome</keyword>
<evidence type="ECO:0008006" key="4">
    <source>
        <dbReference type="Google" id="ProtNLM"/>
    </source>
</evidence>
<evidence type="ECO:0000256" key="1">
    <source>
        <dbReference type="SAM" id="Phobius"/>
    </source>
</evidence>
<proteinExistence type="predicted"/>
<organism evidence="2 3">
    <name type="scientific">Chthoniobacter flavus Ellin428</name>
    <dbReference type="NCBI Taxonomy" id="497964"/>
    <lineage>
        <taxon>Bacteria</taxon>
        <taxon>Pseudomonadati</taxon>
        <taxon>Verrucomicrobiota</taxon>
        <taxon>Spartobacteria</taxon>
        <taxon>Chthoniobacterales</taxon>
        <taxon>Chthoniobacteraceae</taxon>
        <taxon>Chthoniobacter</taxon>
    </lineage>
</organism>
<accession>B4CWF7</accession>
<sequence length="103" mass="11487" precursor="true">MKISSRLIAIVVSAIVIVASLTLITSAVIDSKRQGWNMDKAERHIALIEPAIRADARFEQVRLMPYTRFNGCLRIEGHVSSEQVNADLLKIIKESHPPVPLDL</sequence>
<dbReference type="RefSeq" id="WP_006978321.1">
    <property type="nucleotide sequence ID" value="NZ_ABVL01000002.1"/>
</dbReference>